<dbReference type="AlphaFoldDB" id="A0A4C1Z5I1"/>
<dbReference type="OrthoDB" id="8775810at2759"/>
<comment type="caution">
    <text evidence="1">The sequence shown here is derived from an EMBL/GenBank/DDBJ whole genome shotgun (WGS) entry which is preliminary data.</text>
</comment>
<sequence length="121" mass="13763">MNGTYTDWFDIRSGDRRGCVVSPWLVMNGCPHNLKNSGIRMDELSVKCLLYADDQVILVVSACDLQAIVTKINVFVNRRGESVQWRCDLCLVCADSLQDTCRNSNIREWCGLKDVLCRVEM</sequence>
<proteinExistence type="predicted"/>
<evidence type="ECO:0008006" key="3">
    <source>
        <dbReference type="Google" id="ProtNLM"/>
    </source>
</evidence>
<name>A0A4C1Z5I1_EUMVA</name>
<dbReference type="Proteomes" id="UP000299102">
    <property type="component" value="Unassembled WGS sequence"/>
</dbReference>
<gene>
    <name evidence="1" type="ORF">EVAR_68783_1</name>
</gene>
<evidence type="ECO:0000313" key="1">
    <source>
        <dbReference type="EMBL" id="GBP84081.1"/>
    </source>
</evidence>
<organism evidence="1 2">
    <name type="scientific">Eumeta variegata</name>
    <name type="common">Bagworm moth</name>
    <name type="synonym">Eumeta japonica</name>
    <dbReference type="NCBI Taxonomy" id="151549"/>
    <lineage>
        <taxon>Eukaryota</taxon>
        <taxon>Metazoa</taxon>
        <taxon>Ecdysozoa</taxon>
        <taxon>Arthropoda</taxon>
        <taxon>Hexapoda</taxon>
        <taxon>Insecta</taxon>
        <taxon>Pterygota</taxon>
        <taxon>Neoptera</taxon>
        <taxon>Endopterygota</taxon>
        <taxon>Lepidoptera</taxon>
        <taxon>Glossata</taxon>
        <taxon>Ditrysia</taxon>
        <taxon>Tineoidea</taxon>
        <taxon>Psychidae</taxon>
        <taxon>Oiketicinae</taxon>
        <taxon>Eumeta</taxon>
    </lineage>
</organism>
<dbReference type="EMBL" id="BGZK01001657">
    <property type="protein sequence ID" value="GBP84081.1"/>
    <property type="molecule type" value="Genomic_DNA"/>
</dbReference>
<evidence type="ECO:0000313" key="2">
    <source>
        <dbReference type="Proteomes" id="UP000299102"/>
    </source>
</evidence>
<keyword evidence="2" id="KW-1185">Reference proteome</keyword>
<accession>A0A4C1Z5I1</accession>
<reference evidence="1 2" key="1">
    <citation type="journal article" date="2019" name="Commun. Biol.">
        <title>The bagworm genome reveals a unique fibroin gene that provides high tensile strength.</title>
        <authorList>
            <person name="Kono N."/>
            <person name="Nakamura H."/>
            <person name="Ohtoshi R."/>
            <person name="Tomita M."/>
            <person name="Numata K."/>
            <person name="Arakawa K."/>
        </authorList>
    </citation>
    <scope>NUCLEOTIDE SEQUENCE [LARGE SCALE GENOMIC DNA]</scope>
</reference>
<protein>
    <recommendedName>
        <fullName evidence="3">Reverse transcriptase domain-containing protein</fullName>
    </recommendedName>
</protein>